<reference evidence="1 2" key="1">
    <citation type="journal article" date="2010" name="Science">
        <title>Genomic comparison of the ants Camponotus floridanus and Harpegnathos saltator.</title>
        <authorList>
            <person name="Bonasio R."/>
            <person name="Zhang G."/>
            <person name="Ye C."/>
            <person name="Mutti N.S."/>
            <person name="Fang X."/>
            <person name="Qin N."/>
            <person name="Donahue G."/>
            <person name="Yang P."/>
            <person name="Li Q."/>
            <person name="Li C."/>
            <person name="Zhang P."/>
            <person name="Huang Z."/>
            <person name="Berger S.L."/>
            <person name="Reinberg D."/>
            <person name="Wang J."/>
            <person name="Liebig J."/>
        </authorList>
    </citation>
    <scope>NUCLEOTIDE SEQUENCE [LARGE SCALE GENOMIC DNA]</scope>
    <source>
        <strain evidence="2">C129</strain>
    </source>
</reference>
<feature type="non-terminal residue" evidence="1">
    <location>
        <position position="1"/>
    </location>
</feature>
<gene>
    <name evidence="1" type="ORF">EAG_10064</name>
</gene>
<evidence type="ECO:0000313" key="1">
    <source>
        <dbReference type="EMBL" id="EFN72095.1"/>
    </source>
</evidence>
<organism evidence="2">
    <name type="scientific">Camponotus floridanus</name>
    <name type="common">Florida carpenter ant</name>
    <dbReference type="NCBI Taxonomy" id="104421"/>
    <lineage>
        <taxon>Eukaryota</taxon>
        <taxon>Metazoa</taxon>
        <taxon>Ecdysozoa</taxon>
        <taxon>Arthropoda</taxon>
        <taxon>Hexapoda</taxon>
        <taxon>Insecta</taxon>
        <taxon>Pterygota</taxon>
        <taxon>Neoptera</taxon>
        <taxon>Endopterygota</taxon>
        <taxon>Hymenoptera</taxon>
        <taxon>Apocrita</taxon>
        <taxon>Aculeata</taxon>
        <taxon>Formicoidea</taxon>
        <taxon>Formicidae</taxon>
        <taxon>Formicinae</taxon>
        <taxon>Camponotus</taxon>
    </lineage>
</organism>
<dbReference type="AlphaFoldDB" id="E2A394"/>
<accession>E2A394</accession>
<evidence type="ECO:0000313" key="2">
    <source>
        <dbReference type="Proteomes" id="UP000000311"/>
    </source>
</evidence>
<feature type="non-terminal residue" evidence="1">
    <location>
        <position position="44"/>
    </location>
</feature>
<name>E2A394_CAMFO</name>
<proteinExistence type="predicted"/>
<protein>
    <submittedName>
        <fullName evidence="1">Uncharacterized protein</fullName>
    </submittedName>
</protein>
<sequence length="44" mass="5028">PFLNIVTLSCDNESVITEKHLTFKNKLEEMYPYLLTCPCHSAAI</sequence>
<dbReference type="InParanoid" id="E2A394"/>
<dbReference type="EMBL" id="GL436336">
    <property type="protein sequence ID" value="EFN72095.1"/>
    <property type="molecule type" value="Genomic_DNA"/>
</dbReference>
<keyword evidence="2" id="KW-1185">Reference proteome</keyword>
<dbReference type="Proteomes" id="UP000000311">
    <property type="component" value="Unassembled WGS sequence"/>
</dbReference>